<evidence type="ECO:0000313" key="4">
    <source>
        <dbReference type="EMBL" id="CAK79898.1"/>
    </source>
</evidence>
<keyword evidence="3" id="KW-1015">Disulfide bond</keyword>
<dbReference type="PANTHER" id="PTHR38934">
    <property type="entry name" value="HYPHALLY REGULATED CELL WALL PROTEIN 1"/>
    <property type="match status" value="1"/>
</dbReference>
<dbReference type="KEGG" id="ptm:GSPATT00039348001"/>
<dbReference type="NCBIfam" id="TIGR02232">
    <property type="entry name" value="myxo_disulf_rpt"/>
    <property type="match status" value="3"/>
</dbReference>
<evidence type="ECO:0000256" key="3">
    <source>
        <dbReference type="ARBA" id="ARBA00023157"/>
    </source>
</evidence>
<evidence type="ECO:0000256" key="2">
    <source>
        <dbReference type="ARBA" id="ARBA00022737"/>
    </source>
</evidence>
<keyword evidence="5" id="KW-1185">Reference proteome</keyword>
<dbReference type="SMART" id="SM00261">
    <property type="entry name" value="FU"/>
    <property type="match status" value="5"/>
</dbReference>
<dbReference type="HOGENOM" id="CLU_499203_0_0_1"/>
<dbReference type="OMA" id="CKNCEIN"/>
<evidence type="ECO:0008006" key="6">
    <source>
        <dbReference type="Google" id="ProtNLM"/>
    </source>
</evidence>
<dbReference type="OrthoDB" id="286906at2759"/>
<dbReference type="InterPro" id="IPR009030">
    <property type="entry name" value="Growth_fac_rcpt_cys_sf"/>
</dbReference>
<organism evidence="4 5">
    <name type="scientific">Paramecium tetraurelia</name>
    <dbReference type="NCBI Taxonomy" id="5888"/>
    <lineage>
        <taxon>Eukaryota</taxon>
        <taxon>Sar</taxon>
        <taxon>Alveolata</taxon>
        <taxon>Ciliophora</taxon>
        <taxon>Intramacronucleata</taxon>
        <taxon>Oligohymenophorea</taxon>
        <taxon>Peniculida</taxon>
        <taxon>Parameciidae</taxon>
        <taxon>Paramecium</taxon>
    </lineage>
</organism>
<name>A0DA31_PARTE</name>
<gene>
    <name evidence="4" type="ORF">GSPATT00039348001</name>
</gene>
<dbReference type="InterPro" id="IPR011936">
    <property type="entry name" value="Myxo_disulph_rpt"/>
</dbReference>
<accession>A0DA31</accession>
<evidence type="ECO:0000313" key="5">
    <source>
        <dbReference type="Proteomes" id="UP000000600"/>
    </source>
</evidence>
<proteinExistence type="predicted"/>
<sequence>MSLFLEIQMHVGVSNMWKFCLDIVPQSVQHVLRNQNVLNVIRVITYQNKIAFIFVFGPQFKEDGKFILYLDDSIYEVTKSSAQKKIFKNYQHSQSTLKIDWECQGLSNEPIEAYCGLYQFYTTIHYCRPECQACINEIDCQDSTTNVLKTCSQLNEYYDWQQNECLCCPSTCETCTSLQNCLTCKNGFVNPIMGCICPPNYFYNKNQQECIQCSQKCDKCINEMVCTQCDLLKFRMLINNQCICRDGYYEQQDTCLECVQFCRRCSSQSDCQECIQGFMLNNLDTSCQMPINQYYVTSIKQFFACPTDSFNTQCICGDGIITQAEECDDANIEKNDGCYECKLEGQPQCTKCIRGICYECMTPGWYLNLSTDLYVCQEQCSSICKNCQFYCRPDCLECDYDSGYCLMCREGLKSVSNYCTNICGDGVIANAPDVEIYEQCDDANLNDDNDGCSSNCRFKCQSLQICDNCLNNRCLHCVDIYKLNQKLHRCECRESCLICDFSGGNGCLQCRIGYELRDKQCFTVCGDQIVTPDEECDDGNLTFGDG</sequence>
<protein>
    <recommendedName>
        <fullName evidence="6">TNFR-Cys domain-containing protein</fullName>
    </recommendedName>
</protein>
<dbReference type="InParanoid" id="A0DA31"/>
<dbReference type="EMBL" id="CT868342">
    <property type="protein sequence ID" value="CAK79898.1"/>
    <property type="molecule type" value="Genomic_DNA"/>
</dbReference>
<dbReference type="GeneID" id="5033080"/>
<dbReference type="Proteomes" id="UP000000600">
    <property type="component" value="Unassembled WGS sequence"/>
</dbReference>
<dbReference type="Gene3D" id="2.10.220.10">
    <property type="entry name" value="Hormone Receptor, Insulin-like Growth Factor Receptor 1, Chain A, domain 2"/>
    <property type="match status" value="1"/>
</dbReference>
<dbReference type="CDD" id="cd00064">
    <property type="entry name" value="FU"/>
    <property type="match status" value="1"/>
</dbReference>
<dbReference type="PANTHER" id="PTHR38934:SF6">
    <property type="entry name" value="CHROMOSOME UNDETERMINED SCAFFOLD_176, WHOLE GENOME SHOTGUN SEQUENCE"/>
    <property type="match status" value="1"/>
</dbReference>
<dbReference type="RefSeq" id="XP_001447295.1">
    <property type="nucleotide sequence ID" value="XM_001447258.1"/>
</dbReference>
<dbReference type="SUPFAM" id="SSF57184">
    <property type="entry name" value="Growth factor receptor domain"/>
    <property type="match status" value="2"/>
</dbReference>
<dbReference type="AlphaFoldDB" id="A0DA31"/>
<keyword evidence="1" id="KW-0732">Signal</keyword>
<keyword evidence="2" id="KW-0677">Repeat</keyword>
<evidence type="ECO:0000256" key="1">
    <source>
        <dbReference type="ARBA" id="ARBA00022729"/>
    </source>
</evidence>
<dbReference type="InterPro" id="IPR006212">
    <property type="entry name" value="Furin_repeat"/>
</dbReference>
<dbReference type="Pfam" id="PF13948">
    <property type="entry name" value="DUF4215"/>
    <property type="match status" value="3"/>
</dbReference>
<reference evidence="4 5" key="1">
    <citation type="journal article" date="2006" name="Nature">
        <title>Global trends of whole-genome duplications revealed by the ciliate Paramecium tetraurelia.</title>
        <authorList>
            <consortium name="Genoscope"/>
            <person name="Aury J.-M."/>
            <person name="Jaillon O."/>
            <person name="Duret L."/>
            <person name="Noel B."/>
            <person name="Jubin C."/>
            <person name="Porcel B.M."/>
            <person name="Segurens B."/>
            <person name="Daubin V."/>
            <person name="Anthouard V."/>
            <person name="Aiach N."/>
            <person name="Arnaiz O."/>
            <person name="Billaut A."/>
            <person name="Beisson J."/>
            <person name="Blanc I."/>
            <person name="Bouhouche K."/>
            <person name="Camara F."/>
            <person name="Duharcourt S."/>
            <person name="Guigo R."/>
            <person name="Gogendeau D."/>
            <person name="Katinka M."/>
            <person name="Keller A.-M."/>
            <person name="Kissmehl R."/>
            <person name="Klotz C."/>
            <person name="Koll F."/>
            <person name="Le Moue A."/>
            <person name="Lepere C."/>
            <person name="Malinsky S."/>
            <person name="Nowacki M."/>
            <person name="Nowak J.K."/>
            <person name="Plattner H."/>
            <person name="Poulain J."/>
            <person name="Ruiz F."/>
            <person name="Serrano V."/>
            <person name="Zagulski M."/>
            <person name="Dessen P."/>
            <person name="Betermier M."/>
            <person name="Weissenbach J."/>
            <person name="Scarpelli C."/>
            <person name="Schachter V."/>
            <person name="Sperling L."/>
            <person name="Meyer E."/>
            <person name="Cohen J."/>
            <person name="Wincker P."/>
        </authorList>
    </citation>
    <scope>NUCLEOTIDE SEQUENCE [LARGE SCALE GENOMIC DNA]</scope>
    <source>
        <strain evidence="4 5">Stock d4-2</strain>
    </source>
</reference>